<proteinExistence type="predicted"/>
<sequence length="270" mass="31378">MKKLFVIFAIVSITLASNVNPVKDIPLYSDLPNRKIDVGEEITYVVKYLFISIGEIKLKVTKREITNNDTIYSAIAYIDSYEGLPFVNLHQIYETKFNSRQFPIFFRGTIIDKDTTFTEYTFNYKSKHIHILKGSRTKNEIWTDSTANLDREYLDGLSLFYYARMRTGKKAAYNTPVFINEKGERTTIRCYDKPEAVEIDAVDYKINCVYLDGETEFKGIFGLTGYFEGWFSNDDHAVPIYAKMSVIIGNITVELKEWKKKNWSPPKFQN</sequence>
<evidence type="ECO:0000313" key="1">
    <source>
        <dbReference type="EMBL" id="HGT47041.1"/>
    </source>
</evidence>
<dbReference type="InterPro" id="IPR021457">
    <property type="entry name" value="DUF3108"/>
</dbReference>
<gene>
    <name evidence="1" type="ORF">ENS56_03305</name>
</gene>
<dbReference type="EMBL" id="DSVI01000004">
    <property type="protein sequence ID" value="HGT47041.1"/>
    <property type="molecule type" value="Genomic_DNA"/>
</dbReference>
<organism evidence="1">
    <name type="scientific">Ignavibacterium album</name>
    <dbReference type="NCBI Taxonomy" id="591197"/>
    <lineage>
        <taxon>Bacteria</taxon>
        <taxon>Pseudomonadati</taxon>
        <taxon>Ignavibacteriota</taxon>
        <taxon>Ignavibacteria</taxon>
        <taxon>Ignavibacteriales</taxon>
        <taxon>Ignavibacteriaceae</taxon>
        <taxon>Ignavibacterium</taxon>
    </lineage>
</organism>
<name>A0A832CVP2_9BACT</name>
<comment type="caution">
    <text evidence="1">The sequence shown here is derived from an EMBL/GenBank/DDBJ whole genome shotgun (WGS) entry which is preliminary data.</text>
</comment>
<dbReference type="Pfam" id="PF11306">
    <property type="entry name" value="DUF3108"/>
    <property type="match status" value="1"/>
</dbReference>
<reference evidence="1" key="1">
    <citation type="journal article" date="2020" name="mSystems">
        <title>Genome- and Community-Level Interaction Insights into Carbon Utilization and Element Cycling Functions of Hydrothermarchaeota in Hydrothermal Sediment.</title>
        <authorList>
            <person name="Zhou Z."/>
            <person name="Liu Y."/>
            <person name="Xu W."/>
            <person name="Pan J."/>
            <person name="Luo Z.H."/>
            <person name="Li M."/>
        </authorList>
    </citation>
    <scope>NUCLEOTIDE SEQUENCE [LARGE SCALE GENOMIC DNA]</scope>
    <source>
        <strain evidence="1">SpSt-500</strain>
    </source>
</reference>
<accession>A0A832CVP2</accession>
<protein>
    <submittedName>
        <fullName evidence="1">DUF3108 domain-containing protein</fullName>
    </submittedName>
</protein>
<dbReference type="AlphaFoldDB" id="A0A832CVP2"/>